<organism evidence="2 3">
    <name type="scientific">Cinchona calisaya</name>
    <dbReference type="NCBI Taxonomy" id="153742"/>
    <lineage>
        <taxon>Eukaryota</taxon>
        <taxon>Viridiplantae</taxon>
        <taxon>Streptophyta</taxon>
        <taxon>Embryophyta</taxon>
        <taxon>Tracheophyta</taxon>
        <taxon>Spermatophyta</taxon>
        <taxon>Magnoliopsida</taxon>
        <taxon>eudicotyledons</taxon>
        <taxon>Gunneridae</taxon>
        <taxon>Pentapetalae</taxon>
        <taxon>asterids</taxon>
        <taxon>lamiids</taxon>
        <taxon>Gentianales</taxon>
        <taxon>Rubiaceae</taxon>
        <taxon>Cinchonoideae</taxon>
        <taxon>Cinchoneae</taxon>
        <taxon>Cinchona</taxon>
    </lineage>
</organism>
<dbReference type="PANTHER" id="PTHR21726:SF57">
    <property type="entry name" value="SERINE-RICH ADHESIN FOR PLATELETS-LIKE PROTEIN"/>
    <property type="match status" value="1"/>
</dbReference>
<feature type="compositionally biased region" description="Low complexity" evidence="1">
    <location>
        <begin position="110"/>
        <end position="119"/>
    </location>
</feature>
<feature type="compositionally biased region" description="Low complexity" evidence="1">
    <location>
        <begin position="83"/>
        <end position="96"/>
    </location>
</feature>
<comment type="caution">
    <text evidence="2">The sequence shown here is derived from an EMBL/GenBank/DDBJ whole genome shotgun (WGS) entry which is preliminary data.</text>
</comment>
<protein>
    <submittedName>
        <fullName evidence="2">Uncharacterized protein</fullName>
    </submittedName>
</protein>
<feature type="region of interest" description="Disordered" evidence="1">
    <location>
        <begin position="67"/>
        <end position="134"/>
    </location>
</feature>
<sequence>MGQELLGLDTLPTSNACDPCYTPFFDSFPFRDPHYSRDIPDFGAKNTLEKKRWKSVNSEYERELRYQSSAPASNLEPASLEGSCNSPDSNISISNDGGVSRPAETDTELSDSSSSTLSEPQVQQTQVHHSPRSRIINESSNWESKFIRRILVNTDLMLEEFAHIRSYLPIPLISGGKVKLGSDKNMEEGFKLERKILFDYAEESLELRCTQVFSGSWKSWTKLTILIQRKD</sequence>
<keyword evidence="3" id="KW-1185">Reference proteome</keyword>
<proteinExistence type="predicted"/>
<reference evidence="2 3" key="1">
    <citation type="submission" date="2024-11" db="EMBL/GenBank/DDBJ databases">
        <title>A near-complete genome assembly of Cinchona calisaya.</title>
        <authorList>
            <person name="Lian D.C."/>
            <person name="Zhao X.W."/>
            <person name="Wei L."/>
        </authorList>
    </citation>
    <scope>NUCLEOTIDE SEQUENCE [LARGE SCALE GENOMIC DNA]</scope>
    <source>
        <tissue evidence="2">Nenye</tissue>
    </source>
</reference>
<accession>A0ABD2Z919</accession>
<evidence type="ECO:0000313" key="2">
    <source>
        <dbReference type="EMBL" id="KAL3515976.1"/>
    </source>
</evidence>
<name>A0ABD2Z919_9GENT</name>
<dbReference type="EMBL" id="JBJUIK010000010">
    <property type="protein sequence ID" value="KAL3515976.1"/>
    <property type="molecule type" value="Genomic_DNA"/>
</dbReference>
<evidence type="ECO:0000313" key="3">
    <source>
        <dbReference type="Proteomes" id="UP001630127"/>
    </source>
</evidence>
<dbReference type="PANTHER" id="PTHR21726">
    <property type="entry name" value="PHOSPHATIDYLINOSITOL N-ACETYLGLUCOSAMINYLTRANSFERASE SUBUNIT P DOWN SYNDROME CRITICAL REGION PROTEIN 5 -RELATED"/>
    <property type="match status" value="1"/>
</dbReference>
<dbReference type="Proteomes" id="UP001630127">
    <property type="component" value="Unassembled WGS sequence"/>
</dbReference>
<gene>
    <name evidence="2" type="ORF">ACH5RR_022878</name>
</gene>
<evidence type="ECO:0000256" key="1">
    <source>
        <dbReference type="SAM" id="MobiDB-lite"/>
    </source>
</evidence>
<dbReference type="AlphaFoldDB" id="A0ABD2Z919"/>